<comment type="similarity">
    <text evidence="1 7">Belongs to the class-II aminoacyl-tRNA synthetase family. Type 1 subfamily.</text>
</comment>
<keyword evidence="3 7" id="KW-0547">Nucleotide-binding</keyword>
<feature type="binding site" evidence="7">
    <location>
        <position position="209"/>
    </location>
    <ligand>
        <name>L-aspartate</name>
        <dbReference type="ChEBI" id="CHEBI:29991"/>
    </ligand>
</feature>
<evidence type="ECO:0000256" key="6">
    <source>
        <dbReference type="ARBA" id="ARBA00023146"/>
    </source>
</evidence>
<name>A0A2X3K681_9BACT</name>
<accession>A0A2X3K681</accession>
<dbReference type="PRINTS" id="PR01042">
    <property type="entry name" value="TRNASYNTHASP"/>
</dbReference>
<sequence>MQRDKCGELRREAAGRKVVLAGWVHRVRDLGGITFVDLRDASGIVQLVLRNAAHLSREDVIRIAGTVRLREARNPSLPTGDIEVEAEEVEVLSRAKPLPLSVAEEGLPSEETRLRYRYLDLRRPQMQRNLRLRHRACMAIRTYLDREGFVEVETPMLTRSTPEGARDFLVPSRLARGTFYALPQSPQLFKQILVTSGIERYFQIVRCFRDEDLRADRQPEFTQLDLEMAFLEDPEELFPLLEGLASYVFRETIGVEIALPLPRLPYAEAIAHYGSDKPDLRFGMEIADVSSLFAAGPLRLFAEVVAGGGAVRALPVPGGAGRSRGELAKLEEAAQGHGLPGLAWVKLGEAVTSSFGKHVSAETLSAIAAQTGAHRGDLVLLAAGRPEVASTALGDLRLRLAAELSLIPQDRWALAWIVDFPLFKEGEGRLESEHHPFTSPRDEDLPFLARDPSKVRAKCYDLVVNGIELASGSIRIHRRELQEQIFRILGIGEEEAERRFGFFLRALEYGAPPHGGIAFGLDRWVMMMAGEDSIREVIAFPKTTTGACPLTDAPAPVDEGQLRELGLRLEP</sequence>
<comment type="subcellular location">
    <subcellularLocation>
        <location evidence="7">Cytoplasm</location>
    </subcellularLocation>
</comment>
<keyword evidence="2 7" id="KW-0436">Ligase</keyword>
<evidence type="ECO:0000313" key="10">
    <source>
        <dbReference type="Proteomes" id="UP000249818"/>
    </source>
</evidence>
<feature type="domain" description="Aminoacyl-transfer RNA synthetases class-II family profile" evidence="8">
    <location>
        <begin position="139"/>
        <end position="541"/>
    </location>
</feature>
<dbReference type="EC" id="6.1.1.12" evidence="7"/>
<feature type="binding site" evidence="7">
    <location>
        <begin position="520"/>
        <end position="523"/>
    </location>
    <ligand>
        <name>ATP</name>
        <dbReference type="ChEBI" id="CHEBI:30616"/>
    </ligand>
</feature>
<dbReference type="Gene3D" id="2.40.50.140">
    <property type="entry name" value="Nucleic acid-binding proteins"/>
    <property type="match status" value="1"/>
</dbReference>
<feature type="binding site" evidence="7">
    <location>
        <position position="475"/>
    </location>
    <ligand>
        <name>L-aspartate</name>
        <dbReference type="ChEBI" id="CHEBI:29991"/>
    </ligand>
</feature>
<dbReference type="SUPFAM" id="SSF55681">
    <property type="entry name" value="Class II aaRS and biotin synthetases"/>
    <property type="match status" value="1"/>
</dbReference>
<evidence type="ECO:0000259" key="8">
    <source>
        <dbReference type="PROSITE" id="PS50862"/>
    </source>
</evidence>
<dbReference type="KEGG" id="bana:BARAN1_0713"/>
<dbReference type="InterPro" id="IPR047089">
    <property type="entry name" value="Asp-tRNA-ligase_1_N"/>
</dbReference>
<keyword evidence="7" id="KW-0963">Cytoplasm</keyword>
<dbReference type="GO" id="GO:0006422">
    <property type="term" value="P:aspartyl-tRNA aminoacylation"/>
    <property type="evidence" value="ECO:0007669"/>
    <property type="project" value="UniProtKB-UniRule"/>
</dbReference>
<evidence type="ECO:0000256" key="2">
    <source>
        <dbReference type="ARBA" id="ARBA00022598"/>
    </source>
</evidence>
<evidence type="ECO:0000256" key="1">
    <source>
        <dbReference type="ARBA" id="ARBA00006303"/>
    </source>
</evidence>
<dbReference type="GO" id="GO:0003676">
    <property type="term" value="F:nucleic acid binding"/>
    <property type="evidence" value="ECO:0007669"/>
    <property type="project" value="InterPro"/>
</dbReference>
<dbReference type="Gene3D" id="3.30.930.10">
    <property type="entry name" value="Bira Bifunctional Protein, Domain 2"/>
    <property type="match status" value="1"/>
</dbReference>
<feature type="binding site" evidence="7">
    <location>
        <begin position="209"/>
        <end position="211"/>
    </location>
    <ligand>
        <name>ATP</name>
        <dbReference type="ChEBI" id="CHEBI:30616"/>
    </ligand>
</feature>
<feature type="binding site" evidence="7">
    <location>
        <position position="468"/>
    </location>
    <ligand>
        <name>ATP</name>
        <dbReference type="ChEBI" id="CHEBI:30616"/>
    </ligand>
</feature>
<dbReference type="InterPro" id="IPR004524">
    <property type="entry name" value="Asp-tRNA-ligase_1"/>
</dbReference>
<feature type="binding site" evidence="7">
    <location>
        <position position="434"/>
    </location>
    <ligand>
        <name>L-aspartate</name>
        <dbReference type="ChEBI" id="CHEBI:29991"/>
    </ligand>
</feature>
<comment type="subunit">
    <text evidence="7">Homodimer.</text>
</comment>
<dbReference type="AlphaFoldDB" id="A0A2X3K681"/>
<comment type="function">
    <text evidence="7">Catalyzes the attachment of L-aspartate to tRNA(Asp) in a two-step reaction: L-aspartate is first activated by ATP to form Asp-AMP and then transferred to the acceptor end of tRNA(Asp).</text>
</comment>
<evidence type="ECO:0000256" key="3">
    <source>
        <dbReference type="ARBA" id="ARBA00022741"/>
    </source>
</evidence>
<keyword evidence="5 7" id="KW-0648">Protein biosynthesis</keyword>
<keyword evidence="6 7" id="KW-0030">Aminoacyl-tRNA synthetase</keyword>
<keyword evidence="4 7" id="KW-0067">ATP-binding</keyword>
<dbReference type="Pfam" id="PF02938">
    <property type="entry name" value="GAD"/>
    <property type="match status" value="1"/>
</dbReference>
<dbReference type="InterPro" id="IPR045864">
    <property type="entry name" value="aa-tRNA-synth_II/BPL/LPL"/>
</dbReference>
<dbReference type="NCBIfam" id="TIGR00459">
    <property type="entry name" value="aspS_bact"/>
    <property type="match status" value="1"/>
</dbReference>
<dbReference type="InterPro" id="IPR004115">
    <property type="entry name" value="GAD-like_sf"/>
</dbReference>
<dbReference type="CDD" id="cd00777">
    <property type="entry name" value="AspRS_core"/>
    <property type="match status" value="1"/>
</dbReference>
<dbReference type="GO" id="GO:0005737">
    <property type="term" value="C:cytoplasm"/>
    <property type="evidence" value="ECO:0007669"/>
    <property type="project" value="UniProtKB-SubCell"/>
</dbReference>
<dbReference type="NCBIfam" id="NF001750">
    <property type="entry name" value="PRK00476.1"/>
    <property type="match status" value="1"/>
</dbReference>
<evidence type="ECO:0000256" key="5">
    <source>
        <dbReference type="ARBA" id="ARBA00022917"/>
    </source>
</evidence>
<dbReference type="Pfam" id="PF00152">
    <property type="entry name" value="tRNA-synt_2"/>
    <property type="match status" value="1"/>
</dbReference>
<dbReference type="Proteomes" id="UP000249818">
    <property type="component" value="Chromosome BARAN1"/>
</dbReference>
<feature type="region of interest" description="Aspartate" evidence="7">
    <location>
        <begin position="187"/>
        <end position="190"/>
    </location>
</feature>
<dbReference type="SUPFAM" id="SSF50249">
    <property type="entry name" value="Nucleic acid-binding proteins"/>
    <property type="match status" value="1"/>
</dbReference>
<dbReference type="PANTHER" id="PTHR22594">
    <property type="entry name" value="ASPARTYL/LYSYL-TRNA SYNTHETASE"/>
    <property type="match status" value="1"/>
</dbReference>
<dbReference type="Pfam" id="PF01336">
    <property type="entry name" value="tRNA_anti-codon"/>
    <property type="match status" value="1"/>
</dbReference>
<reference evidence="10" key="1">
    <citation type="submission" date="2018-05" db="EMBL/GenBank/DDBJ databases">
        <authorList>
            <person name="Hao L."/>
        </authorList>
    </citation>
    <scope>NUCLEOTIDE SEQUENCE [LARGE SCALE GENOMIC DNA]</scope>
</reference>
<dbReference type="InterPro" id="IPR004365">
    <property type="entry name" value="NA-bd_OB_tRNA"/>
</dbReference>
<dbReference type="GO" id="GO:0004815">
    <property type="term" value="F:aspartate-tRNA ligase activity"/>
    <property type="evidence" value="ECO:0007669"/>
    <property type="project" value="UniProtKB-UniRule"/>
</dbReference>
<proteinExistence type="inferred from homology"/>
<protein>
    <recommendedName>
        <fullName evidence="7">Aspartate--tRNA ligase</fullName>
        <ecNumber evidence="7">6.1.1.12</ecNumber>
    </recommendedName>
    <alternativeName>
        <fullName evidence="7">Aspartyl-tRNA synthetase</fullName>
        <shortName evidence="7">AspRS</shortName>
    </alternativeName>
</protein>
<dbReference type="OrthoDB" id="9802326at2"/>
<dbReference type="InterPro" id="IPR012340">
    <property type="entry name" value="NA-bd_OB-fold"/>
</dbReference>
<gene>
    <name evidence="7 9" type="primary">aspS</name>
    <name evidence="9" type="ORF">BARAN1_0713</name>
</gene>
<evidence type="ECO:0000256" key="4">
    <source>
        <dbReference type="ARBA" id="ARBA00022840"/>
    </source>
</evidence>
<feature type="binding site" evidence="7">
    <location>
        <position position="163"/>
    </location>
    <ligand>
        <name>L-aspartate</name>
        <dbReference type="ChEBI" id="CHEBI:29991"/>
    </ligand>
</feature>
<dbReference type="HAMAP" id="MF_00044">
    <property type="entry name" value="Asp_tRNA_synth_type1"/>
    <property type="match status" value="1"/>
</dbReference>
<dbReference type="EMBL" id="LS483254">
    <property type="protein sequence ID" value="SQD92737.1"/>
    <property type="molecule type" value="Genomic_DNA"/>
</dbReference>
<dbReference type="PANTHER" id="PTHR22594:SF5">
    <property type="entry name" value="ASPARTATE--TRNA LIGASE, MITOCHONDRIAL"/>
    <property type="match status" value="1"/>
</dbReference>
<evidence type="ECO:0000313" key="9">
    <source>
        <dbReference type="EMBL" id="SQD92737.1"/>
    </source>
</evidence>
<evidence type="ECO:0000256" key="7">
    <source>
        <dbReference type="HAMAP-Rule" id="MF_00044"/>
    </source>
</evidence>
<dbReference type="CDD" id="cd04317">
    <property type="entry name" value="EcAspRS_like_N"/>
    <property type="match status" value="1"/>
</dbReference>
<keyword evidence="10" id="KW-1185">Reference proteome</keyword>
<dbReference type="RefSeq" id="WP_122030920.1">
    <property type="nucleotide sequence ID" value="NZ_LS483254.1"/>
</dbReference>
<dbReference type="InterPro" id="IPR047090">
    <property type="entry name" value="AspRS_core"/>
</dbReference>
<dbReference type="PROSITE" id="PS50862">
    <property type="entry name" value="AA_TRNA_LIGASE_II"/>
    <property type="match status" value="1"/>
</dbReference>
<dbReference type="InterPro" id="IPR002312">
    <property type="entry name" value="Asp/Asn-tRNA-synth_IIb"/>
</dbReference>
<dbReference type="GO" id="GO:0005524">
    <property type="term" value="F:ATP binding"/>
    <property type="evidence" value="ECO:0007669"/>
    <property type="project" value="UniProtKB-UniRule"/>
</dbReference>
<dbReference type="InterPro" id="IPR029351">
    <property type="entry name" value="GAD_dom"/>
</dbReference>
<dbReference type="Gene3D" id="3.30.1360.30">
    <property type="entry name" value="GAD-like domain"/>
    <property type="match status" value="1"/>
</dbReference>
<organism evidence="9 10">
    <name type="scientific">Candidatus Bipolaricaulis anaerobius</name>
    <dbReference type="NCBI Taxonomy" id="2026885"/>
    <lineage>
        <taxon>Bacteria</taxon>
        <taxon>Candidatus Bipolaricaulota</taxon>
        <taxon>Candidatus Bipolaricaulia</taxon>
        <taxon>Candidatus Bipolaricaulales</taxon>
        <taxon>Candidatus Bipolaricaulaceae</taxon>
        <taxon>Candidatus Bipolaricaulis</taxon>
    </lineage>
</organism>
<dbReference type="InterPro" id="IPR006195">
    <property type="entry name" value="aa-tRNA-synth_II"/>
</dbReference>
<dbReference type="InterPro" id="IPR004364">
    <property type="entry name" value="Aa-tRNA-synt_II"/>
</dbReference>
<comment type="caution">
    <text evidence="7">Lacks conserved residue(s) required for the propagation of feature annotation.</text>
</comment>
<feature type="binding site" evidence="7">
    <location>
        <position position="218"/>
    </location>
    <ligand>
        <name>ATP</name>
        <dbReference type="ChEBI" id="CHEBI:30616"/>
    </ligand>
</feature>
<dbReference type="SUPFAM" id="SSF55261">
    <property type="entry name" value="GAD domain-like"/>
    <property type="match status" value="1"/>
</dbReference>
<comment type="catalytic activity">
    <reaction evidence="7">
        <text>tRNA(Asp) + L-aspartate + ATP = L-aspartyl-tRNA(Asp) + AMP + diphosphate</text>
        <dbReference type="Rhea" id="RHEA:19649"/>
        <dbReference type="Rhea" id="RHEA-COMP:9660"/>
        <dbReference type="Rhea" id="RHEA-COMP:9678"/>
        <dbReference type="ChEBI" id="CHEBI:29991"/>
        <dbReference type="ChEBI" id="CHEBI:30616"/>
        <dbReference type="ChEBI" id="CHEBI:33019"/>
        <dbReference type="ChEBI" id="CHEBI:78442"/>
        <dbReference type="ChEBI" id="CHEBI:78516"/>
        <dbReference type="ChEBI" id="CHEBI:456215"/>
        <dbReference type="EC" id="6.1.1.12"/>
    </reaction>
</comment>